<keyword evidence="2" id="KW-1003">Cell membrane</keyword>
<evidence type="ECO:0000256" key="1">
    <source>
        <dbReference type="ARBA" id="ARBA00004651"/>
    </source>
</evidence>
<reference evidence="9" key="2">
    <citation type="journal article" date="2022" name="Pest Manag. Sci.">
        <title>Glutamicibacter halophytocola-mediated host fitness of potato tuber moth on Solanaceae crops.</title>
        <authorList>
            <person name="Wang W."/>
            <person name="Xiao G."/>
            <person name="Du G."/>
            <person name="Chang L."/>
            <person name="Yang Y."/>
            <person name="Ye J."/>
            <person name="Chen B."/>
        </authorList>
    </citation>
    <scope>NUCLEOTIDE SEQUENCE</scope>
    <source>
        <strain evidence="9">S2</strain>
    </source>
</reference>
<evidence type="ECO:0000313" key="8">
    <source>
        <dbReference type="EMBL" id="QDY64846.1"/>
    </source>
</evidence>
<dbReference type="PANTHER" id="PTHR35007">
    <property type="entry name" value="INTEGRAL MEMBRANE PROTEIN-RELATED"/>
    <property type="match status" value="1"/>
</dbReference>
<dbReference type="Proteomes" id="UP001060018">
    <property type="component" value="Chromosome"/>
</dbReference>
<organism evidence="9 11">
    <name type="scientific">Glutamicibacter halophytocola</name>
    <dbReference type="NCBI Taxonomy" id="1933880"/>
    <lineage>
        <taxon>Bacteria</taxon>
        <taxon>Bacillati</taxon>
        <taxon>Actinomycetota</taxon>
        <taxon>Actinomycetes</taxon>
        <taxon>Micrococcales</taxon>
        <taxon>Micrococcaceae</taxon>
        <taxon>Glutamicibacter</taxon>
    </lineage>
</organism>
<dbReference type="EMBL" id="CP042260">
    <property type="protein sequence ID" value="QDY64846.1"/>
    <property type="molecule type" value="Genomic_DNA"/>
</dbReference>
<dbReference type="Pfam" id="PF00482">
    <property type="entry name" value="T2SSF"/>
    <property type="match status" value="1"/>
</dbReference>
<gene>
    <name evidence="8" type="ORF">FQA45_00145</name>
    <name evidence="9" type="ORF">NUH22_05835</name>
</gene>
<evidence type="ECO:0000256" key="4">
    <source>
        <dbReference type="ARBA" id="ARBA00022989"/>
    </source>
</evidence>
<evidence type="ECO:0000256" key="5">
    <source>
        <dbReference type="ARBA" id="ARBA00023136"/>
    </source>
</evidence>
<dbReference type="RefSeq" id="WP_146274791.1">
    <property type="nucleotide sequence ID" value="NZ_CP042260.1"/>
</dbReference>
<dbReference type="PANTHER" id="PTHR35007:SF1">
    <property type="entry name" value="PILUS ASSEMBLY PROTEIN"/>
    <property type="match status" value="1"/>
</dbReference>
<keyword evidence="4 6" id="KW-1133">Transmembrane helix</keyword>
<evidence type="ECO:0000313" key="11">
    <source>
        <dbReference type="Proteomes" id="UP001060018"/>
    </source>
</evidence>
<dbReference type="Proteomes" id="UP000320717">
    <property type="component" value="Chromosome"/>
</dbReference>
<protein>
    <submittedName>
        <fullName evidence="9">Type II secretion system F family protein</fullName>
    </submittedName>
</protein>
<keyword evidence="10" id="KW-1185">Reference proteome</keyword>
<feature type="transmembrane region" description="Helical" evidence="6">
    <location>
        <begin position="6"/>
        <end position="26"/>
    </location>
</feature>
<evidence type="ECO:0000256" key="3">
    <source>
        <dbReference type="ARBA" id="ARBA00022692"/>
    </source>
</evidence>
<feature type="transmembrane region" description="Helical" evidence="6">
    <location>
        <begin position="136"/>
        <end position="157"/>
    </location>
</feature>
<proteinExistence type="predicted"/>
<dbReference type="EMBL" id="CP102487">
    <property type="protein sequence ID" value="UUX60129.1"/>
    <property type="molecule type" value="Genomic_DNA"/>
</dbReference>
<reference evidence="8 10" key="1">
    <citation type="submission" date="2019-07" db="EMBL/GenBank/DDBJ databases">
        <title>Complete Genome Sequence of drought tolerant Plant Growth-Promoting Rhizobacterium Glutamicibacter halophytocola DR408.</title>
        <authorList>
            <person name="Nishu S.D."/>
            <person name="Lee T.K."/>
        </authorList>
    </citation>
    <scope>NUCLEOTIDE SEQUENCE [LARGE SCALE GENOMIC DNA]</scope>
    <source>
        <strain evidence="8 10">DR408</strain>
    </source>
</reference>
<sequence length="313" mass="34280">MNSYVSWAALCGLGFGLGIWIILVNLPGWRKMAFAERIAPHVRVGVRSSRMLEDSWHSESGHSALAQLASPLISQMRKFASSHSPSNDILKKRLHAAGLELSIIDYRSQEIICALAGVVAGAICTAFISMQYDLSLVFSILAVICCGMLGYALRGWWLGEQIHRRARKILTQFPTVAEVLALTVGAGESTTGAIERISRICHGVIGEEFVKTLNDIHSGTPMVHAMQNMSDRMQVGTISRFVDAIVVATERGTPLAQVLRDQAQDVRDASKRELMEVAGKREIFMLVPVVFGILPLTIVFAVFPGLALLEMSY</sequence>
<feature type="transmembrane region" description="Helical" evidence="6">
    <location>
        <begin position="283"/>
        <end position="309"/>
    </location>
</feature>
<name>A0A5B8HZS5_9MICC</name>
<evidence type="ECO:0000313" key="10">
    <source>
        <dbReference type="Proteomes" id="UP000320717"/>
    </source>
</evidence>
<evidence type="ECO:0000313" key="9">
    <source>
        <dbReference type="EMBL" id="UUX60129.1"/>
    </source>
</evidence>
<evidence type="ECO:0000256" key="2">
    <source>
        <dbReference type="ARBA" id="ARBA00022475"/>
    </source>
</evidence>
<accession>A0A5B8HZS5</accession>
<evidence type="ECO:0000259" key="7">
    <source>
        <dbReference type="Pfam" id="PF00482"/>
    </source>
</evidence>
<evidence type="ECO:0000256" key="6">
    <source>
        <dbReference type="SAM" id="Phobius"/>
    </source>
</evidence>
<comment type="subcellular location">
    <subcellularLocation>
        <location evidence="1">Cell membrane</location>
        <topology evidence="1">Multi-pass membrane protein</topology>
    </subcellularLocation>
</comment>
<dbReference type="AlphaFoldDB" id="A0A5B8HZS5"/>
<dbReference type="OrthoDB" id="5185234at2"/>
<feature type="domain" description="Type II secretion system protein GspF" evidence="7">
    <location>
        <begin position="178"/>
        <end position="302"/>
    </location>
</feature>
<keyword evidence="3 6" id="KW-0812">Transmembrane</keyword>
<feature type="transmembrane region" description="Helical" evidence="6">
    <location>
        <begin position="111"/>
        <end position="130"/>
    </location>
</feature>
<dbReference type="GO" id="GO:0005886">
    <property type="term" value="C:plasma membrane"/>
    <property type="evidence" value="ECO:0007669"/>
    <property type="project" value="UniProtKB-SubCell"/>
</dbReference>
<dbReference type="InterPro" id="IPR018076">
    <property type="entry name" value="T2SS_GspF_dom"/>
</dbReference>
<keyword evidence="5 6" id="KW-0472">Membrane</keyword>